<accession>A0A6J5YWT8</accession>
<dbReference type="GO" id="GO:0052851">
    <property type="term" value="F:ferric-chelate reductase (NADPH) activity"/>
    <property type="evidence" value="ECO:0007669"/>
    <property type="project" value="TreeGrafter"/>
</dbReference>
<dbReference type="InterPro" id="IPR028939">
    <property type="entry name" value="P5C_Rdtase_cat_N"/>
</dbReference>
<sequence length="223" mass="22388">MPLPSSVSIIGASGALGQGLALRWAQAGVPLVLGSREADRAAEAAAAIVAAVPGAVIEGVDNVAAAAASPVVVLSVPFSAQAKTVKQIGESLKAGQLVIDASVPLAAQVGGKPTQMLGVWQGSAAQQAASLLPDGVGIVSALHTVSAAMLADLDHKFDEDVLVCGDDKEQKAVAAELIEAIAGLRAVDAGRLENSRITESLTALMIGINIRNKAHTGIRITGL</sequence>
<dbReference type="GO" id="GO:0016651">
    <property type="term" value="F:oxidoreductase activity, acting on NAD(P)H"/>
    <property type="evidence" value="ECO:0007669"/>
    <property type="project" value="InterPro"/>
</dbReference>
<dbReference type="SUPFAM" id="SSF51735">
    <property type="entry name" value="NAD(P)-binding Rossmann-fold domains"/>
    <property type="match status" value="1"/>
</dbReference>
<dbReference type="GO" id="GO:0015677">
    <property type="term" value="P:copper ion import"/>
    <property type="evidence" value="ECO:0007669"/>
    <property type="project" value="TreeGrafter"/>
</dbReference>
<dbReference type="GO" id="GO:0070967">
    <property type="term" value="F:coenzyme F420 binding"/>
    <property type="evidence" value="ECO:0007669"/>
    <property type="project" value="InterPro"/>
</dbReference>
<dbReference type="PANTHER" id="PTHR14239:SF0">
    <property type="entry name" value="F420-DEPENDENT NADP REDUCTASE"/>
    <property type="match status" value="1"/>
</dbReference>
<keyword evidence="1" id="KW-0560">Oxidoreductase</keyword>
<reference evidence="3" key="1">
    <citation type="submission" date="2020-05" db="EMBL/GenBank/DDBJ databases">
        <authorList>
            <person name="Chiriac C."/>
            <person name="Salcher M."/>
            <person name="Ghai R."/>
            <person name="Kavagutti S V."/>
        </authorList>
    </citation>
    <scope>NUCLEOTIDE SEQUENCE</scope>
</reference>
<dbReference type="EMBL" id="CAESAO010000002">
    <property type="protein sequence ID" value="CAB4333916.1"/>
    <property type="molecule type" value="Genomic_DNA"/>
</dbReference>
<dbReference type="PANTHER" id="PTHR14239">
    <property type="entry name" value="DUDULIN-RELATED"/>
    <property type="match status" value="1"/>
</dbReference>
<protein>
    <submittedName>
        <fullName evidence="3">Unannotated protein</fullName>
    </submittedName>
</protein>
<organism evidence="3">
    <name type="scientific">freshwater metagenome</name>
    <dbReference type="NCBI Taxonomy" id="449393"/>
    <lineage>
        <taxon>unclassified sequences</taxon>
        <taxon>metagenomes</taxon>
        <taxon>ecological metagenomes</taxon>
    </lineage>
</organism>
<dbReference type="InterPro" id="IPR010185">
    <property type="entry name" value="NpdG"/>
</dbReference>
<evidence type="ECO:0000256" key="1">
    <source>
        <dbReference type="ARBA" id="ARBA00023002"/>
    </source>
</evidence>
<dbReference type="GO" id="GO:0050661">
    <property type="term" value="F:NADP binding"/>
    <property type="evidence" value="ECO:0007669"/>
    <property type="project" value="InterPro"/>
</dbReference>
<gene>
    <name evidence="3" type="ORF">UFOPK3522_00036</name>
</gene>
<evidence type="ECO:0000259" key="2">
    <source>
        <dbReference type="Pfam" id="PF03807"/>
    </source>
</evidence>
<dbReference type="NCBIfam" id="TIGR01915">
    <property type="entry name" value="npdG"/>
    <property type="match status" value="1"/>
</dbReference>
<dbReference type="GO" id="GO:0006740">
    <property type="term" value="P:NADPH regeneration"/>
    <property type="evidence" value="ECO:0007669"/>
    <property type="project" value="InterPro"/>
</dbReference>
<proteinExistence type="predicted"/>
<dbReference type="AlphaFoldDB" id="A0A6J5YWT8"/>
<dbReference type="Gene3D" id="3.40.50.720">
    <property type="entry name" value="NAD(P)-binding Rossmann-like Domain"/>
    <property type="match status" value="1"/>
</dbReference>
<dbReference type="InterPro" id="IPR051267">
    <property type="entry name" value="STEAP_metalloreductase"/>
</dbReference>
<dbReference type="InterPro" id="IPR036291">
    <property type="entry name" value="NAD(P)-bd_dom_sf"/>
</dbReference>
<feature type="domain" description="Pyrroline-5-carboxylate reductase catalytic N-terminal" evidence="2">
    <location>
        <begin position="7"/>
        <end position="103"/>
    </location>
</feature>
<evidence type="ECO:0000313" key="3">
    <source>
        <dbReference type="EMBL" id="CAB4333916.1"/>
    </source>
</evidence>
<dbReference type="GO" id="GO:0005886">
    <property type="term" value="C:plasma membrane"/>
    <property type="evidence" value="ECO:0007669"/>
    <property type="project" value="TreeGrafter"/>
</dbReference>
<name>A0A6J5YWT8_9ZZZZ</name>
<dbReference type="GO" id="GO:0008823">
    <property type="term" value="F:cupric reductase (NADH) activity"/>
    <property type="evidence" value="ECO:0007669"/>
    <property type="project" value="TreeGrafter"/>
</dbReference>
<dbReference type="Pfam" id="PF03807">
    <property type="entry name" value="F420_oxidored"/>
    <property type="match status" value="1"/>
</dbReference>